<name>A0A0P6Z2V8_9CHLR</name>
<comment type="caution">
    <text evidence="2">The sequence shown here is derived from an EMBL/GenBank/DDBJ whole genome shotgun (WGS) entry which is preliminary data.</text>
</comment>
<dbReference type="InterPro" id="IPR008769">
    <property type="entry name" value="PhaF_PhaI"/>
</dbReference>
<feature type="coiled-coil region" evidence="1">
    <location>
        <begin position="59"/>
        <end position="126"/>
    </location>
</feature>
<proteinExistence type="predicted"/>
<gene>
    <name evidence="2" type="ORF">SE18_01245</name>
</gene>
<dbReference type="PANTHER" id="PTHR38664">
    <property type="entry name" value="SLR0058 PROTEIN"/>
    <property type="match status" value="1"/>
</dbReference>
<reference evidence="2 3" key="1">
    <citation type="submission" date="2015-07" db="EMBL/GenBank/DDBJ databases">
        <title>Whole genome sequence of Herpetosiphon geysericola DSM 7119.</title>
        <authorList>
            <person name="Hemp J."/>
            <person name="Ward L.M."/>
            <person name="Pace L.A."/>
            <person name="Fischer W.W."/>
        </authorList>
    </citation>
    <scope>NUCLEOTIDE SEQUENCE [LARGE SCALE GENOMIC DNA]</scope>
    <source>
        <strain evidence="2 3">DSM 7119</strain>
    </source>
</reference>
<organism evidence="2 3">
    <name type="scientific">Herpetosiphon geysericola</name>
    <dbReference type="NCBI Taxonomy" id="70996"/>
    <lineage>
        <taxon>Bacteria</taxon>
        <taxon>Bacillati</taxon>
        <taxon>Chloroflexota</taxon>
        <taxon>Chloroflexia</taxon>
        <taxon>Herpetosiphonales</taxon>
        <taxon>Herpetosiphonaceae</taxon>
        <taxon>Herpetosiphon</taxon>
    </lineage>
</organism>
<dbReference type="Pfam" id="PF05597">
    <property type="entry name" value="Phasin"/>
    <property type="match status" value="1"/>
</dbReference>
<dbReference type="AlphaFoldDB" id="A0A0P6Z2V8"/>
<protein>
    <submittedName>
        <fullName evidence="2">Uncharacterized protein</fullName>
    </submittedName>
</protein>
<dbReference type="PANTHER" id="PTHR38664:SF1">
    <property type="entry name" value="SLR0058 PROTEIN"/>
    <property type="match status" value="1"/>
</dbReference>
<keyword evidence="1" id="KW-0175">Coiled coil</keyword>
<dbReference type="Proteomes" id="UP000050277">
    <property type="component" value="Unassembled WGS sequence"/>
</dbReference>
<dbReference type="EMBL" id="LGKP01000004">
    <property type="protein sequence ID" value="KPL91649.1"/>
    <property type="molecule type" value="Genomic_DNA"/>
</dbReference>
<evidence type="ECO:0000313" key="3">
    <source>
        <dbReference type="Proteomes" id="UP000050277"/>
    </source>
</evidence>
<sequence>MTIIRQIADTTEKQVKSAQKVARRSWLAGLGIAGLAIDNGEKTFKKLIKRGEKVAAGVRGDLKDLNVRLRREQNNLNNDVQDASQTVERGVSDVLENLNIPSRKTLRVLDTRIAQLNAQLRELGSDGSIAPVANYENLTAEEIIVLLPTLSLDELFALEAYESSHAKRVTVQREIEQSVAKHLTVDGEIREPFAGYETLRAEEAIAKLDGLGIAELHHVKLFEASHAKRITVQREVERRIEALRG</sequence>
<evidence type="ECO:0000313" key="2">
    <source>
        <dbReference type="EMBL" id="KPL91649.1"/>
    </source>
</evidence>
<dbReference type="RefSeq" id="WP_054532597.1">
    <property type="nucleotide sequence ID" value="NZ_LGKP01000004.1"/>
</dbReference>
<evidence type="ECO:0000256" key="1">
    <source>
        <dbReference type="SAM" id="Coils"/>
    </source>
</evidence>
<dbReference type="OrthoDB" id="5801582at2"/>
<keyword evidence="3" id="KW-1185">Reference proteome</keyword>
<accession>A0A0P6Z2V8</accession>